<protein>
    <recommendedName>
        <fullName evidence="1">SnoaL-like domain-containing protein</fullName>
    </recommendedName>
</protein>
<comment type="caution">
    <text evidence="2">The sequence shown here is derived from an EMBL/GenBank/DDBJ whole genome shotgun (WGS) entry which is preliminary data.</text>
</comment>
<organism evidence="2 3">
    <name type="scientific">Heterodermia speciosa</name>
    <dbReference type="NCBI Taxonomy" id="116794"/>
    <lineage>
        <taxon>Eukaryota</taxon>
        <taxon>Fungi</taxon>
        <taxon>Dikarya</taxon>
        <taxon>Ascomycota</taxon>
        <taxon>Pezizomycotina</taxon>
        <taxon>Lecanoromycetes</taxon>
        <taxon>OSLEUM clade</taxon>
        <taxon>Lecanoromycetidae</taxon>
        <taxon>Caliciales</taxon>
        <taxon>Physciaceae</taxon>
        <taxon>Heterodermia</taxon>
    </lineage>
</organism>
<evidence type="ECO:0000313" key="3">
    <source>
        <dbReference type="Proteomes" id="UP000664521"/>
    </source>
</evidence>
<dbReference type="InterPro" id="IPR032710">
    <property type="entry name" value="NTF2-like_dom_sf"/>
</dbReference>
<keyword evidence="3" id="KW-1185">Reference proteome</keyword>
<gene>
    <name evidence="2" type="ORF">HETSPECPRED_008767</name>
</gene>
<proteinExistence type="predicted"/>
<dbReference type="Proteomes" id="UP000664521">
    <property type="component" value="Unassembled WGS sequence"/>
</dbReference>
<reference evidence="2" key="1">
    <citation type="submission" date="2021-03" db="EMBL/GenBank/DDBJ databases">
        <authorList>
            <person name="Tagirdzhanova G."/>
        </authorList>
    </citation>
    <scope>NUCLEOTIDE SEQUENCE</scope>
</reference>
<dbReference type="OrthoDB" id="2533647at2759"/>
<evidence type="ECO:0000313" key="2">
    <source>
        <dbReference type="EMBL" id="CAF9908916.1"/>
    </source>
</evidence>
<accession>A0A8H3EU46</accession>
<sequence>MPYNITEKETQPNTYSHINGSPEEILDRYCVSELCRGWPVYRDASEWNNYRSIFADKDAFVWTTWSGGLSIDDFIEVSKRGRARGDFIMHRENGTLVDLNPSKNRAVGKMKATITQRFDIDGTKFDVECDTRFIFFCQKAPTPTSNGRPEWKTKYVKLFYEKDKVVPMDGHTVPRFEKTELEKYPEGYQYLGAAQANLGHKILGGLPTMNNQAFFDLYKAIDEWLQGKEVAKILQMPENYKSKL</sequence>
<dbReference type="AlphaFoldDB" id="A0A8H3EU46"/>
<evidence type="ECO:0000259" key="1">
    <source>
        <dbReference type="Pfam" id="PF13577"/>
    </source>
</evidence>
<dbReference type="InterPro" id="IPR037401">
    <property type="entry name" value="SnoaL-like"/>
</dbReference>
<name>A0A8H3EU46_9LECA</name>
<dbReference type="EMBL" id="CAJPDS010000007">
    <property type="protein sequence ID" value="CAF9908916.1"/>
    <property type="molecule type" value="Genomic_DNA"/>
</dbReference>
<feature type="domain" description="SnoaL-like" evidence="1">
    <location>
        <begin position="23"/>
        <end position="132"/>
    </location>
</feature>
<dbReference type="Pfam" id="PF13577">
    <property type="entry name" value="SnoaL_4"/>
    <property type="match status" value="1"/>
</dbReference>
<dbReference type="SUPFAM" id="SSF54427">
    <property type="entry name" value="NTF2-like"/>
    <property type="match status" value="1"/>
</dbReference>